<evidence type="ECO:0000256" key="2">
    <source>
        <dbReference type="ARBA" id="ARBA00023125"/>
    </source>
</evidence>
<keyword evidence="7" id="KW-1185">Reference proteome</keyword>
<dbReference type="SMART" id="SM00342">
    <property type="entry name" value="HTH_ARAC"/>
    <property type="match status" value="1"/>
</dbReference>
<dbReference type="SUPFAM" id="SSF51215">
    <property type="entry name" value="Regulatory protein AraC"/>
    <property type="match status" value="1"/>
</dbReference>
<evidence type="ECO:0000313" key="6">
    <source>
        <dbReference type="EMBL" id="QBK32011.1"/>
    </source>
</evidence>
<keyword evidence="1" id="KW-0805">Transcription regulation</keyword>
<dbReference type="Pfam" id="PF12833">
    <property type="entry name" value="HTH_18"/>
    <property type="match status" value="1"/>
</dbReference>
<sequence>MDSLAACMYETRMAQPYRAASIRISQYYVPDARIRGGLTTVLRAGWLDALPGGGIRRDECPGDDVLYCLSGRGQVETDGLGFDLTAGQLAWIAGDKPHGHCADRRDPWSVMWLRLDGPDLGTLRERIFGAGRSRMTISEGSELIGWFQSLFQILETQRVDTDLRLNAAVAAFLQILGRQREPRAHAGVPAPLERLRHMIAANPERAWLADDMADVAGVSPSQLRRLFRQYLNTTPRAHLRHQRLAMAQRMMLESSLSLQEIAIACGFCDGYHFSRDFRRVVGRSPTDWRKSELGMRSA</sequence>
<dbReference type="Proteomes" id="UP000293719">
    <property type="component" value="Chromosome"/>
</dbReference>
<gene>
    <name evidence="6" type="ORF">E0E05_16305</name>
</gene>
<evidence type="ECO:0000256" key="4">
    <source>
        <dbReference type="ARBA" id="ARBA00023163"/>
    </source>
</evidence>
<keyword evidence="4" id="KW-0804">Transcription</keyword>
<dbReference type="PANTHER" id="PTHR46796:SF7">
    <property type="entry name" value="ARAC FAMILY TRANSCRIPTIONAL REGULATOR"/>
    <property type="match status" value="1"/>
</dbReference>
<dbReference type="InterPro" id="IPR009057">
    <property type="entry name" value="Homeodomain-like_sf"/>
</dbReference>
<evidence type="ECO:0000256" key="3">
    <source>
        <dbReference type="ARBA" id="ARBA00023159"/>
    </source>
</evidence>
<proteinExistence type="predicted"/>
<evidence type="ECO:0000313" key="7">
    <source>
        <dbReference type="Proteomes" id="UP000293719"/>
    </source>
</evidence>
<dbReference type="InterPro" id="IPR018062">
    <property type="entry name" value="HTH_AraC-typ_CS"/>
</dbReference>
<dbReference type="PANTHER" id="PTHR46796">
    <property type="entry name" value="HTH-TYPE TRANSCRIPTIONAL ACTIVATOR RHAS-RELATED"/>
    <property type="match status" value="1"/>
</dbReference>
<dbReference type="Pfam" id="PF02311">
    <property type="entry name" value="AraC_binding"/>
    <property type="match status" value="1"/>
</dbReference>
<name>A0A4P6V3K4_9HYPH</name>
<dbReference type="EMBL" id="CP036532">
    <property type="protein sequence ID" value="QBK32011.1"/>
    <property type="molecule type" value="Genomic_DNA"/>
</dbReference>
<feature type="domain" description="HTH araC/xylS-type" evidence="5">
    <location>
        <begin position="193"/>
        <end position="291"/>
    </location>
</feature>
<evidence type="ECO:0000259" key="5">
    <source>
        <dbReference type="PROSITE" id="PS01124"/>
    </source>
</evidence>
<accession>A0A4P6V3K4</accession>
<evidence type="ECO:0000256" key="1">
    <source>
        <dbReference type="ARBA" id="ARBA00023015"/>
    </source>
</evidence>
<dbReference type="InterPro" id="IPR037923">
    <property type="entry name" value="HTH-like"/>
</dbReference>
<dbReference type="GO" id="GO:0043565">
    <property type="term" value="F:sequence-specific DNA binding"/>
    <property type="evidence" value="ECO:0007669"/>
    <property type="project" value="InterPro"/>
</dbReference>
<dbReference type="PROSITE" id="PS01124">
    <property type="entry name" value="HTH_ARAC_FAMILY_2"/>
    <property type="match status" value="1"/>
</dbReference>
<dbReference type="InterPro" id="IPR003313">
    <property type="entry name" value="AraC-bd"/>
</dbReference>
<dbReference type="InterPro" id="IPR014710">
    <property type="entry name" value="RmlC-like_jellyroll"/>
</dbReference>
<dbReference type="Gene3D" id="1.10.10.60">
    <property type="entry name" value="Homeodomain-like"/>
    <property type="match status" value="1"/>
</dbReference>
<dbReference type="KEGG" id="rpod:E0E05_16305"/>
<protein>
    <submittedName>
        <fullName evidence="6">AraC family transcriptional regulator</fullName>
    </submittedName>
</protein>
<dbReference type="SUPFAM" id="SSF46689">
    <property type="entry name" value="Homeodomain-like"/>
    <property type="match status" value="2"/>
</dbReference>
<dbReference type="AlphaFoldDB" id="A0A4P6V3K4"/>
<dbReference type="InterPro" id="IPR050204">
    <property type="entry name" value="AraC_XylS_family_regulators"/>
</dbReference>
<dbReference type="GO" id="GO:0003700">
    <property type="term" value="F:DNA-binding transcription factor activity"/>
    <property type="evidence" value="ECO:0007669"/>
    <property type="project" value="InterPro"/>
</dbReference>
<reference evidence="6 7" key="1">
    <citation type="journal article" date="2017" name="Int. J. Syst. Evol. Microbiol.">
        <title>Roseitalea porphyridii gen. nov., sp. nov., isolated from a red alga, and reclassification of Hoeflea suaedae Chung et al. 2013 as Pseudohoeflea suaedae gen. nov., comb. nov.</title>
        <authorList>
            <person name="Hyeon J.W."/>
            <person name="Jeong S.E."/>
            <person name="Baek K."/>
            <person name="Jeon C.O."/>
        </authorList>
    </citation>
    <scope>NUCLEOTIDE SEQUENCE [LARGE SCALE GENOMIC DNA]</scope>
    <source>
        <strain evidence="6 7">MA7-20</strain>
    </source>
</reference>
<keyword evidence="3" id="KW-0010">Activator</keyword>
<keyword evidence="2" id="KW-0238">DNA-binding</keyword>
<dbReference type="Gene3D" id="2.60.120.10">
    <property type="entry name" value="Jelly Rolls"/>
    <property type="match status" value="1"/>
</dbReference>
<organism evidence="6 7">
    <name type="scientific">Roseitalea porphyridii</name>
    <dbReference type="NCBI Taxonomy" id="1852022"/>
    <lineage>
        <taxon>Bacteria</taxon>
        <taxon>Pseudomonadati</taxon>
        <taxon>Pseudomonadota</taxon>
        <taxon>Alphaproteobacteria</taxon>
        <taxon>Hyphomicrobiales</taxon>
        <taxon>Ahrensiaceae</taxon>
        <taxon>Roseitalea</taxon>
    </lineage>
</organism>
<dbReference type="PROSITE" id="PS00041">
    <property type="entry name" value="HTH_ARAC_FAMILY_1"/>
    <property type="match status" value="1"/>
</dbReference>
<dbReference type="InterPro" id="IPR018060">
    <property type="entry name" value="HTH_AraC"/>
</dbReference>